<feature type="binding site" evidence="10">
    <location>
        <position position="298"/>
    </location>
    <ligand>
        <name>K(+)</name>
        <dbReference type="ChEBI" id="CHEBI:29103"/>
    </ligand>
</feature>
<feature type="binding site" evidence="10">
    <location>
        <position position="253"/>
    </location>
    <ligand>
        <name>K(+)</name>
        <dbReference type="ChEBI" id="CHEBI:29103"/>
    </ligand>
</feature>
<feature type="active site" description="Proton acceptor" evidence="10">
    <location>
        <position position="259"/>
    </location>
</feature>
<comment type="pathway">
    <text evidence="10">Carbohydrate metabolism; D-ribose degradation; D-ribose 5-phosphate from beta-D-ribopyranose: step 2/2.</text>
</comment>
<dbReference type="GO" id="GO:0019303">
    <property type="term" value="P:D-ribose catabolic process"/>
    <property type="evidence" value="ECO:0007669"/>
    <property type="project" value="UniProtKB-UniRule"/>
</dbReference>
<dbReference type="InterPro" id="IPR002139">
    <property type="entry name" value="Ribo/fructo_kinase"/>
</dbReference>
<dbReference type="GO" id="GO:0046872">
    <property type="term" value="F:metal ion binding"/>
    <property type="evidence" value="ECO:0007669"/>
    <property type="project" value="UniProtKB-KW"/>
</dbReference>
<dbReference type="PANTHER" id="PTHR10584:SF166">
    <property type="entry name" value="RIBOKINASE"/>
    <property type="match status" value="1"/>
</dbReference>
<keyword evidence="6 10" id="KW-0067">ATP-binding</keyword>
<dbReference type="GO" id="GO:0005524">
    <property type="term" value="F:ATP binding"/>
    <property type="evidence" value="ECO:0007669"/>
    <property type="project" value="UniProtKB-UniRule"/>
</dbReference>
<keyword evidence="2 10" id="KW-0808">Transferase</keyword>
<dbReference type="Proteomes" id="UP000199199">
    <property type="component" value="Unassembled WGS sequence"/>
</dbReference>
<dbReference type="InterPro" id="IPR011877">
    <property type="entry name" value="Ribokinase"/>
</dbReference>
<evidence type="ECO:0000256" key="1">
    <source>
        <dbReference type="ARBA" id="ARBA00005380"/>
    </source>
</evidence>
<dbReference type="Gene3D" id="3.40.1190.20">
    <property type="match status" value="1"/>
</dbReference>
<dbReference type="SUPFAM" id="SSF53613">
    <property type="entry name" value="Ribokinase-like"/>
    <property type="match status" value="1"/>
</dbReference>
<evidence type="ECO:0000313" key="12">
    <source>
        <dbReference type="EMBL" id="SFS79950.1"/>
    </source>
</evidence>
<dbReference type="GO" id="GO:0005829">
    <property type="term" value="C:cytosol"/>
    <property type="evidence" value="ECO:0007669"/>
    <property type="project" value="TreeGrafter"/>
</dbReference>
<dbReference type="InterPro" id="IPR011611">
    <property type="entry name" value="PfkB_dom"/>
</dbReference>
<keyword evidence="4 10" id="KW-0547">Nucleotide-binding</keyword>
<dbReference type="AlphaFoldDB" id="A0A1I6SSQ9"/>
<dbReference type="Pfam" id="PF00294">
    <property type="entry name" value="PfkB"/>
    <property type="match status" value="1"/>
</dbReference>
<comment type="similarity">
    <text evidence="10">Belongs to the carbohydrate kinase PfkB family. Ribokinase subfamily.</text>
</comment>
<keyword evidence="3 10" id="KW-0479">Metal-binding</keyword>
<name>A0A1I6SSQ9_9EURY</name>
<dbReference type="RefSeq" id="WP_092905279.1">
    <property type="nucleotide sequence ID" value="NZ_FOZS01000002.1"/>
</dbReference>
<keyword evidence="5 10" id="KW-0418">Kinase</keyword>
<feature type="binding site" evidence="10">
    <location>
        <position position="289"/>
    </location>
    <ligand>
        <name>K(+)</name>
        <dbReference type="ChEBI" id="CHEBI:29103"/>
    </ligand>
</feature>
<dbReference type="HAMAP" id="MF_01987">
    <property type="entry name" value="Ribokinase"/>
    <property type="match status" value="1"/>
</dbReference>
<reference evidence="13" key="1">
    <citation type="submission" date="2016-10" db="EMBL/GenBank/DDBJ databases">
        <authorList>
            <person name="Varghese N."/>
            <person name="Submissions S."/>
        </authorList>
    </citation>
    <scope>NUCLEOTIDE SEQUENCE [LARGE SCALE GENOMIC DNA]</scope>
    <source>
        <strain evidence="13">DSM 22427</strain>
    </source>
</reference>
<feature type="binding site" evidence="10">
    <location>
        <position position="160"/>
    </location>
    <ligand>
        <name>substrate</name>
    </ligand>
</feature>
<keyword evidence="13" id="KW-1185">Reference proteome</keyword>
<evidence type="ECO:0000256" key="7">
    <source>
        <dbReference type="ARBA" id="ARBA00022842"/>
    </source>
</evidence>
<comment type="similarity">
    <text evidence="1">Belongs to the carbohydrate kinase pfkB family.</text>
</comment>
<evidence type="ECO:0000256" key="8">
    <source>
        <dbReference type="ARBA" id="ARBA00022958"/>
    </source>
</evidence>
<dbReference type="PRINTS" id="PR00990">
    <property type="entry name" value="RIBOKINASE"/>
</dbReference>
<feature type="binding site" evidence="10">
    <location>
        <begin position="60"/>
        <end position="64"/>
    </location>
    <ligand>
        <name>substrate</name>
    </ligand>
</feature>
<accession>A0A1I6SSQ9</accession>
<evidence type="ECO:0000256" key="5">
    <source>
        <dbReference type="ARBA" id="ARBA00022777"/>
    </source>
</evidence>
<feature type="binding site" evidence="10">
    <location>
        <begin position="258"/>
        <end position="259"/>
    </location>
    <ligand>
        <name>ATP</name>
        <dbReference type="ChEBI" id="CHEBI:30616"/>
    </ligand>
</feature>
<keyword evidence="10" id="KW-0963">Cytoplasm</keyword>
<comment type="caution">
    <text evidence="10">Lacks conserved residue(s) required for the propagation of feature annotation.</text>
</comment>
<comment type="activity regulation">
    <text evidence="10">Activated by a monovalent cation that binds near, but not in, the active site. The most likely occupant of the site in vivo is potassium. Ion binding induces a conformational change that may alter substrate affinity.</text>
</comment>
<feature type="binding site" evidence="10">
    <location>
        <position position="259"/>
    </location>
    <ligand>
        <name>substrate</name>
    </ligand>
</feature>
<dbReference type="PANTHER" id="PTHR10584">
    <property type="entry name" value="SUGAR KINASE"/>
    <property type="match status" value="1"/>
</dbReference>
<comment type="catalytic activity">
    <reaction evidence="10">
        <text>D-ribose + ATP = D-ribose 5-phosphate + ADP + H(+)</text>
        <dbReference type="Rhea" id="RHEA:13697"/>
        <dbReference type="ChEBI" id="CHEBI:15378"/>
        <dbReference type="ChEBI" id="CHEBI:30616"/>
        <dbReference type="ChEBI" id="CHEBI:47013"/>
        <dbReference type="ChEBI" id="CHEBI:78346"/>
        <dbReference type="ChEBI" id="CHEBI:456216"/>
        <dbReference type="EC" id="2.7.1.15"/>
    </reaction>
</comment>
<keyword evidence="7 10" id="KW-0460">Magnesium</keyword>
<evidence type="ECO:0000259" key="11">
    <source>
        <dbReference type="Pfam" id="PF00294"/>
    </source>
</evidence>
<evidence type="ECO:0000256" key="3">
    <source>
        <dbReference type="ARBA" id="ARBA00022723"/>
    </source>
</evidence>
<dbReference type="GO" id="GO:0004747">
    <property type="term" value="F:ribokinase activity"/>
    <property type="evidence" value="ECO:0007669"/>
    <property type="project" value="UniProtKB-UniRule"/>
</dbReference>
<proteinExistence type="inferred from homology"/>
<dbReference type="EC" id="2.7.1.15" evidence="10"/>
<evidence type="ECO:0000256" key="4">
    <source>
        <dbReference type="ARBA" id="ARBA00022741"/>
    </source>
</evidence>
<dbReference type="OrthoDB" id="26949at2157"/>
<comment type="cofactor">
    <cofactor evidence="10">
        <name>Mg(2+)</name>
        <dbReference type="ChEBI" id="CHEBI:18420"/>
    </cofactor>
    <text evidence="10">Requires a divalent cation, most likely magnesium in vivo, as an electrophilic catalyst to aid phosphoryl group transfer. It is the chelate of the metal and the nucleotide that is the actual substrate.</text>
</comment>
<evidence type="ECO:0000256" key="10">
    <source>
        <dbReference type="HAMAP-Rule" id="MF_01987"/>
    </source>
</evidence>
<organism evidence="12 13">
    <name type="scientific">Halostagnicola kamekurae</name>
    <dbReference type="NCBI Taxonomy" id="619731"/>
    <lineage>
        <taxon>Archaea</taxon>
        <taxon>Methanobacteriati</taxon>
        <taxon>Methanobacteriota</taxon>
        <taxon>Stenosarchaea group</taxon>
        <taxon>Halobacteria</taxon>
        <taxon>Halobacteriales</taxon>
        <taxon>Natrialbaceae</taxon>
        <taxon>Halostagnicola</taxon>
    </lineage>
</organism>
<sequence length="315" mass="33171">MSNVVTVGSVNVDRTTFRSRAEIRTLESSYEWFPAPGETVRTEHVLTAIADEEFRDGIGGKGSNQAVAAACGGAESTFLGTVGEDERTYDVLSTLADRGVTVDSVAVAERETGKAYIFVDGDGESWIAILGGANEAVDARYVDRHYDRIRNADVCLLQNEIPVSTMRSLLERLSEEAAGPTVVLNPVPTDGVDPLLAEPTVDVVVVNETEYDALEGHLEAFAGTVVRTRGADDVIVSGESEYRVTPPSVDPVDTTGAGDVFCGYLGAQLAAGRSIDAAADLATAAASISTETEGAQGSIPTLEEVMALEPTAPRQ</sequence>
<feature type="binding site" evidence="10">
    <location>
        <position position="255"/>
    </location>
    <ligand>
        <name>K(+)</name>
        <dbReference type="ChEBI" id="CHEBI:29103"/>
    </ligand>
</feature>
<evidence type="ECO:0000313" key="13">
    <source>
        <dbReference type="Proteomes" id="UP000199199"/>
    </source>
</evidence>
<gene>
    <name evidence="10" type="primary">rbsK</name>
    <name evidence="12" type="ORF">SAMN04488556_2885</name>
</gene>
<evidence type="ECO:0000256" key="9">
    <source>
        <dbReference type="ARBA" id="ARBA00023277"/>
    </source>
</evidence>
<protein>
    <recommendedName>
        <fullName evidence="10">Ribokinase</fullName>
        <shortName evidence="10">RK</shortName>
        <ecNumber evidence="10">2.7.1.15</ecNumber>
    </recommendedName>
</protein>
<dbReference type="EMBL" id="FOZS01000002">
    <property type="protein sequence ID" value="SFS79950.1"/>
    <property type="molecule type" value="Genomic_DNA"/>
</dbReference>
<feature type="domain" description="Carbohydrate kinase PfkB" evidence="11">
    <location>
        <begin position="51"/>
        <end position="301"/>
    </location>
</feature>
<comment type="subcellular location">
    <subcellularLocation>
        <location evidence="10">Cytoplasm</location>
    </subcellularLocation>
</comment>
<feature type="binding site" evidence="10">
    <location>
        <position position="207"/>
    </location>
    <ligand>
        <name>ATP</name>
        <dbReference type="ChEBI" id="CHEBI:30616"/>
    </ligand>
</feature>
<keyword evidence="9 10" id="KW-0119">Carbohydrate metabolism</keyword>
<feature type="binding site" evidence="10">
    <location>
        <position position="294"/>
    </location>
    <ligand>
        <name>K(+)</name>
        <dbReference type="ChEBI" id="CHEBI:29103"/>
    </ligand>
</feature>
<dbReference type="InterPro" id="IPR029056">
    <property type="entry name" value="Ribokinase-like"/>
</dbReference>
<dbReference type="UniPathway" id="UPA00916">
    <property type="reaction ID" value="UER00889"/>
</dbReference>
<feature type="binding site" evidence="10">
    <location>
        <position position="292"/>
    </location>
    <ligand>
        <name>K(+)</name>
        <dbReference type="ChEBI" id="CHEBI:29103"/>
    </ligand>
</feature>
<comment type="function">
    <text evidence="10">Catalyzes the phosphorylation of ribose at O-5 in a reaction requiring ATP and magnesium. The resulting D-ribose-5-phosphate can then be used either for sythesis of nucleotides, histidine, and tryptophan, or as a component of the pentose phosphate pathway.</text>
</comment>
<evidence type="ECO:0000256" key="2">
    <source>
        <dbReference type="ARBA" id="ARBA00022679"/>
    </source>
</evidence>
<keyword evidence="8 10" id="KW-0630">Potassium</keyword>
<evidence type="ECO:0000256" key="6">
    <source>
        <dbReference type="ARBA" id="ARBA00022840"/>
    </source>
</evidence>
<comment type="subunit">
    <text evidence="10">Homodimer.</text>
</comment>